<dbReference type="GO" id="GO:0043176">
    <property type="term" value="F:amine binding"/>
    <property type="evidence" value="ECO:0007669"/>
    <property type="project" value="InterPro"/>
</dbReference>
<proteinExistence type="predicted"/>
<feature type="signal peptide" evidence="1">
    <location>
        <begin position="1"/>
        <end position="20"/>
    </location>
</feature>
<evidence type="ECO:0000256" key="1">
    <source>
        <dbReference type="SAM" id="SignalP"/>
    </source>
</evidence>
<dbReference type="Pfam" id="PF02098">
    <property type="entry name" value="His_binding"/>
    <property type="match status" value="1"/>
</dbReference>
<dbReference type="Gene3D" id="2.40.128.20">
    <property type="match status" value="1"/>
</dbReference>
<accession>A0A131YPV3</accession>
<dbReference type="GO" id="GO:0030682">
    <property type="term" value="P:symbiont-mediated perturbation of host defenses"/>
    <property type="evidence" value="ECO:0007669"/>
    <property type="project" value="InterPro"/>
</dbReference>
<feature type="chain" id="PRO_5007285748" evidence="1">
    <location>
        <begin position="21"/>
        <end position="227"/>
    </location>
</feature>
<evidence type="ECO:0000313" key="2">
    <source>
        <dbReference type="EMBL" id="JAP81303.1"/>
    </source>
</evidence>
<dbReference type="EMBL" id="GEDV01007254">
    <property type="protein sequence ID" value="JAP81303.1"/>
    <property type="molecule type" value="Transcribed_RNA"/>
</dbReference>
<name>A0A131YPV3_RHIAP</name>
<dbReference type="AlphaFoldDB" id="A0A131YPV3"/>
<dbReference type="InterPro" id="IPR002970">
    <property type="entry name" value="Tick_his-bd"/>
</dbReference>
<organism evidence="2">
    <name type="scientific">Rhipicephalus appendiculatus</name>
    <name type="common">Brown ear tick</name>
    <dbReference type="NCBI Taxonomy" id="34631"/>
    <lineage>
        <taxon>Eukaryota</taxon>
        <taxon>Metazoa</taxon>
        <taxon>Ecdysozoa</taxon>
        <taxon>Arthropoda</taxon>
        <taxon>Chelicerata</taxon>
        <taxon>Arachnida</taxon>
        <taxon>Acari</taxon>
        <taxon>Parasitiformes</taxon>
        <taxon>Ixodida</taxon>
        <taxon>Ixodoidea</taxon>
        <taxon>Ixodidae</taxon>
        <taxon>Rhipicephalinae</taxon>
        <taxon>Rhipicephalus</taxon>
        <taxon>Rhipicephalus</taxon>
    </lineage>
</organism>
<keyword evidence="1" id="KW-0732">Signal</keyword>
<reference evidence="2" key="1">
    <citation type="journal article" date="2016" name="Ticks Tick Borne Dis.">
        <title>De novo assembly and annotation of the salivary gland transcriptome of Rhipicephalus appendiculatus male and female ticks during blood feeding.</title>
        <authorList>
            <person name="de Castro M.H."/>
            <person name="de Klerk D."/>
            <person name="Pienaar R."/>
            <person name="Latif A.A."/>
            <person name="Rees D.J."/>
            <person name="Mans B.J."/>
        </authorList>
    </citation>
    <scope>NUCLEOTIDE SEQUENCE</scope>
    <source>
        <tissue evidence="2">Salivary glands</tissue>
    </source>
</reference>
<sequence>MEMIPPVLFASFLLIITAVAQDLRSCYSVTMDAWTVFSKPHRFDMHQRNYNYSYGGKDSLCVRIRAEPSTIVRNTVTKNFTYLNMSSSPPRRPSALINITFLEYAPERETKITYIHPKIVATTPGYSVAPPSWNFLFVAEYCFVVALHGLYINECERSANRRSGSNSILNHDSCFKERCELWVRGGHVGIFNLGKWRNDIDCCQKFFNQTCATSTVVQVYHRQICRL</sequence>
<protein>
    <submittedName>
        <fullName evidence="2">Lipocalin</fullName>
    </submittedName>
</protein>
<dbReference type="InterPro" id="IPR012674">
    <property type="entry name" value="Calycin"/>
</dbReference>
<dbReference type="SUPFAM" id="SSF50814">
    <property type="entry name" value="Lipocalins"/>
    <property type="match status" value="1"/>
</dbReference>